<evidence type="ECO:0000259" key="6">
    <source>
        <dbReference type="PROSITE" id="PS50263"/>
    </source>
</evidence>
<evidence type="ECO:0000256" key="3">
    <source>
        <dbReference type="ARBA" id="ARBA00039118"/>
    </source>
</evidence>
<dbReference type="EC" id="3.5.1.3" evidence="3"/>
<keyword evidence="8" id="KW-1185">Reference proteome</keyword>
<protein>
    <recommendedName>
        <fullName evidence="5">Omega-amidase YafV</fullName>
        <ecNumber evidence="3">3.5.1.3</ecNumber>
    </recommendedName>
</protein>
<accession>A0A1G9LXG3</accession>
<dbReference type="PANTHER" id="PTHR47799:SF1">
    <property type="entry name" value="OMEGA-AMIDASE YAFV"/>
    <property type="match status" value="1"/>
</dbReference>
<dbReference type="Gene3D" id="3.60.110.10">
    <property type="entry name" value="Carbon-nitrogen hydrolase"/>
    <property type="match status" value="1"/>
</dbReference>
<dbReference type="InterPro" id="IPR003010">
    <property type="entry name" value="C-N_Hydrolase"/>
</dbReference>
<gene>
    <name evidence="7" type="ORF">SAMN04488514_102273</name>
</gene>
<dbReference type="RefSeq" id="WP_089886677.1">
    <property type="nucleotide sequence ID" value="NZ_FNGV01000002.1"/>
</dbReference>
<evidence type="ECO:0000313" key="8">
    <source>
        <dbReference type="Proteomes" id="UP000199440"/>
    </source>
</evidence>
<keyword evidence="2 7" id="KW-0378">Hydrolase</keyword>
<dbReference type="STRING" id="192904.SAMN04488514_102273"/>
<dbReference type="CDD" id="cd07575">
    <property type="entry name" value="Xc-1258_like"/>
    <property type="match status" value="1"/>
</dbReference>
<dbReference type="Pfam" id="PF00795">
    <property type="entry name" value="CN_hydrolase"/>
    <property type="match status" value="1"/>
</dbReference>
<feature type="domain" description="CN hydrolase" evidence="6">
    <location>
        <begin position="5"/>
        <end position="235"/>
    </location>
</feature>
<evidence type="ECO:0000256" key="5">
    <source>
        <dbReference type="ARBA" id="ARBA00072139"/>
    </source>
</evidence>
<evidence type="ECO:0000256" key="2">
    <source>
        <dbReference type="ARBA" id="ARBA00022801"/>
    </source>
</evidence>
<dbReference type="Proteomes" id="UP000199440">
    <property type="component" value="Unassembled WGS sequence"/>
</dbReference>
<name>A0A1G9LXG3_9FLAO</name>
<dbReference type="SUPFAM" id="SSF56317">
    <property type="entry name" value="Carbon-nitrogen hydrolase"/>
    <property type="match status" value="1"/>
</dbReference>
<dbReference type="AlphaFoldDB" id="A0A1G9LXG3"/>
<evidence type="ECO:0000256" key="4">
    <source>
        <dbReference type="ARBA" id="ARBA00052904"/>
    </source>
</evidence>
<reference evidence="7 8" key="1">
    <citation type="submission" date="2016-10" db="EMBL/GenBank/DDBJ databases">
        <authorList>
            <person name="de Groot N.N."/>
        </authorList>
    </citation>
    <scope>NUCLEOTIDE SEQUENCE [LARGE SCALE GENOMIC DNA]</scope>
    <source>
        <strain evidence="7 8">DSM 19886</strain>
    </source>
</reference>
<sequence length="258" mass="29640">MDENLKIALVQSELAWENPESNRIHFSEIIAAITSDVDLIVLPEMFTTGFTMNPKNISPSEGQKTVTWMQELATKKNMAITGSLVFFENGNYTNRLFFVEPAGQVSQYDKRHTFTLAGEDQVYRAGNDKLIVLYRGFKICPMICYDLRFPVWARNVEDYDILMYVANWPKLRIDAWDALLKARSIENMAYCIGVNRVGEDDAGFDYSGHSSVYDPLGNQLVFSETETVLHVTLSKRRIHELRNKLKFLADRDEFTLKV</sequence>
<dbReference type="PANTHER" id="PTHR47799">
    <property type="entry name" value="OMEGA-AMIDASE YAFV"/>
    <property type="match status" value="1"/>
</dbReference>
<dbReference type="GO" id="GO:0106008">
    <property type="term" value="F:2-oxoglutaramate amidase activity"/>
    <property type="evidence" value="ECO:0007669"/>
    <property type="project" value="TreeGrafter"/>
</dbReference>
<proteinExistence type="inferred from homology"/>
<comment type="catalytic activity">
    <reaction evidence="4">
        <text>a monoamide of a dicarboxylate + H2O = a dicarboxylate + NH4(+)</text>
        <dbReference type="Rhea" id="RHEA:11716"/>
        <dbReference type="ChEBI" id="CHEBI:15377"/>
        <dbReference type="ChEBI" id="CHEBI:28938"/>
        <dbReference type="ChEBI" id="CHEBI:28965"/>
        <dbReference type="ChEBI" id="CHEBI:77450"/>
        <dbReference type="EC" id="3.5.1.3"/>
    </reaction>
</comment>
<evidence type="ECO:0000313" key="7">
    <source>
        <dbReference type="EMBL" id="SDL66679.1"/>
    </source>
</evidence>
<dbReference type="InterPro" id="IPR052737">
    <property type="entry name" value="Omega-amidase_YafV"/>
</dbReference>
<dbReference type="GO" id="GO:0050152">
    <property type="term" value="F:omega-amidase activity"/>
    <property type="evidence" value="ECO:0007669"/>
    <property type="project" value="UniProtKB-EC"/>
</dbReference>
<dbReference type="PROSITE" id="PS50263">
    <property type="entry name" value="CN_HYDROLASE"/>
    <property type="match status" value="1"/>
</dbReference>
<dbReference type="NCBIfam" id="NF007757">
    <property type="entry name" value="PRK10438.1"/>
    <property type="match status" value="1"/>
</dbReference>
<dbReference type="InterPro" id="IPR036526">
    <property type="entry name" value="C-N_Hydrolase_sf"/>
</dbReference>
<comment type="similarity">
    <text evidence="1">Belongs to the carbon-nitrogen hydrolase superfamily. NIT1/NIT2 family.</text>
</comment>
<evidence type="ECO:0000256" key="1">
    <source>
        <dbReference type="ARBA" id="ARBA00010613"/>
    </source>
</evidence>
<dbReference type="FunFam" id="3.60.110.10:FF:000004">
    <property type="entry name" value="Carbon-nitrogen hydrolase"/>
    <property type="match status" value="1"/>
</dbReference>
<dbReference type="EMBL" id="FNGV01000002">
    <property type="protein sequence ID" value="SDL66679.1"/>
    <property type="molecule type" value="Genomic_DNA"/>
</dbReference>
<dbReference type="OrthoDB" id="9811121at2"/>
<organism evidence="7 8">
    <name type="scientific">Kriegella aquimaris</name>
    <dbReference type="NCBI Taxonomy" id="192904"/>
    <lineage>
        <taxon>Bacteria</taxon>
        <taxon>Pseudomonadati</taxon>
        <taxon>Bacteroidota</taxon>
        <taxon>Flavobacteriia</taxon>
        <taxon>Flavobacteriales</taxon>
        <taxon>Flavobacteriaceae</taxon>
        <taxon>Kriegella</taxon>
    </lineage>
</organism>